<proteinExistence type="predicted"/>
<evidence type="ECO:0000256" key="1">
    <source>
        <dbReference type="SAM" id="MobiDB-lite"/>
    </source>
</evidence>
<feature type="compositionally biased region" description="Basic and acidic residues" evidence="1">
    <location>
        <begin position="777"/>
        <end position="791"/>
    </location>
</feature>
<feature type="region of interest" description="Disordered" evidence="1">
    <location>
        <begin position="88"/>
        <end position="130"/>
    </location>
</feature>
<dbReference type="Proteomes" id="UP000299084">
    <property type="component" value="Unassembled WGS sequence"/>
</dbReference>
<sequence length="812" mass="88426">MMGGGRDGQHWVPSQVQDLHLPESPFRKCLQLSFLGDQRKKSPQVSPPLQRPLTAGRGAQAAGHPPKIPALVFNELFSWDFTRGQAGAIRSQQKHPDGAVNRYGSRSSAAPPCLGSAQSLGMRGGHGDRGHRTLSSLGAVKAYPIIRLGNTFKSWDKVCLIAEAGLAETLRTHTHPSPTAGNLLGEDWHTNAESGSGGSGTSENSKLLTGCRKMARGQMGHKEADWNLCSALNPTHSVEWQLLMGTMGQPLGVEVRGTADFDPHSTPSNCLEMSSSDTKRGSVHFMALLCQGVTQKGKKWVEGWAFMTTEAPKAPSPAQPSSGRTRSSLGPHFSCPWKFTSPLNEPPRLPPRPWLPPPTTRDTQRGHWAATKHSLTRFFSPFLTDGGGGHRLRLQGGDCGVIKSCPIHQLWPEHCPELDTRTKAKASKEQASPCSEDARSRACLQSTAHLFPSPLHRRSESTAQVQRCRGGSLDSQFWLKRQIICRGFKTDQSLNPCPRPSDSIGTLYLRSFWHDSSLQPGLRELTLSSVDPFPCSWKTASLLTTPPLVSLGTRALTTGSTPSLSDTHLHCTSRHPGPQVTLLPWRTSCLSSALCRPLWTPVRLHPPPPAWFLELVHEASPRQPIPDQLCSGPALLLAWQTGHSSPGRVKSTPHPPCGQTWLTRAPRWAWDQSQHNVHLFACPWPCCVYSRAGAIVLGTASAVCSILCPALHGRSSYQEEKPVAGGPRQVQPLPTLVTTPLQSPRVLAWRKINSALSRPPPPTGPSLFPSPGIQAQGRREAGGPGRPHRELDIQARPEGEGRRLADLWGLNF</sequence>
<feature type="region of interest" description="Disordered" evidence="1">
    <location>
        <begin position="755"/>
        <end position="791"/>
    </location>
</feature>
<keyword evidence="3" id="KW-1185">Reference proteome</keyword>
<dbReference type="AlphaFoldDB" id="A0A5N4CBG7"/>
<evidence type="ECO:0000313" key="2">
    <source>
        <dbReference type="EMBL" id="KAB1256262.1"/>
    </source>
</evidence>
<protein>
    <submittedName>
        <fullName evidence="2">Uncharacterized protein</fullName>
    </submittedName>
</protein>
<comment type="caution">
    <text evidence="2">The sequence shown here is derived from an EMBL/GenBank/DDBJ whole genome shotgun (WGS) entry which is preliminary data.</text>
</comment>
<organism evidence="2 3">
    <name type="scientific">Camelus dromedarius</name>
    <name type="common">Dromedary</name>
    <name type="synonym">Arabian camel</name>
    <dbReference type="NCBI Taxonomy" id="9838"/>
    <lineage>
        <taxon>Eukaryota</taxon>
        <taxon>Metazoa</taxon>
        <taxon>Chordata</taxon>
        <taxon>Craniata</taxon>
        <taxon>Vertebrata</taxon>
        <taxon>Euteleostomi</taxon>
        <taxon>Mammalia</taxon>
        <taxon>Eutheria</taxon>
        <taxon>Laurasiatheria</taxon>
        <taxon>Artiodactyla</taxon>
        <taxon>Tylopoda</taxon>
        <taxon>Camelidae</taxon>
        <taxon>Camelus</taxon>
    </lineage>
</organism>
<feature type="region of interest" description="Disordered" evidence="1">
    <location>
        <begin position="172"/>
        <end position="206"/>
    </location>
</feature>
<accession>A0A5N4CBG7</accession>
<evidence type="ECO:0000313" key="3">
    <source>
        <dbReference type="Proteomes" id="UP000299084"/>
    </source>
</evidence>
<feature type="region of interest" description="Disordered" evidence="1">
    <location>
        <begin position="38"/>
        <end position="64"/>
    </location>
</feature>
<name>A0A5N4CBG7_CAMDR</name>
<gene>
    <name evidence="2" type="ORF">Cadr_000027714</name>
</gene>
<reference evidence="2 3" key="1">
    <citation type="journal article" date="2019" name="Mol. Ecol. Resour.">
        <title>Improving Illumina assemblies with Hi-C and long reads: an example with the North African dromedary.</title>
        <authorList>
            <person name="Elbers J.P."/>
            <person name="Rogers M.F."/>
            <person name="Perelman P.L."/>
            <person name="Proskuryakova A.A."/>
            <person name="Serdyukova N.A."/>
            <person name="Johnson W.E."/>
            <person name="Horin P."/>
            <person name="Corander J."/>
            <person name="Murphy D."/>
            <person name="Burger P.A."/>
        </authorList>
    </citation>
    <scope>NUCLEOTIDE SEQUENCE [LARGE SCALE GENOMIC DNA]</scope>
    <source>
        <strain evidence="2">Drom800</strain>
        <tissue evidence="2">Blood</tissue>
    </source>
</reference>
<dbReference type="EMBL" id="JWIN03000030">
    <property type="protein sequence ID" value="KAB1256262.1"/>
    <property type="molecule type" value="Genomic_DNA"/>
</dbReference>